<feature type="region of interest" description="Disordered" evidence="1">
    <location>
        <begin position="1"/>
        <end position="73"/>
    </location>
</feature>
<dbReference type="EMBL" id="JBHRTK010000001">
    <property type="protein sequence ID" value="MFC3204788.1"/>
    <property type="molecule type" value="Genomic_DNA"/>
</dbReference>
<keyword evidence="3" id="KW-1185">Reference proteome</keyword>
<feature type="compositionally biased region" description="Basic and acidic residues" evidence="1">
    <location>
        <begin position="18"/>
        <end position="42"/>
    </location>
</feature>
<reference evidence="3" key="1">
    <citation type="journal article" date="2019" name="Int. J. Syst. Evol. Microbiol.">
        <title>The Global Catalogue of Microorganisms (GCM) 10K type strain sequencing project: providing services to taxonomists for standard genome sequencing and annotation.</title>
        <authorList>
            <consortium name="The Broad Institute Genomics Platform"/>
            <consortium name="The Broad Institute Genome Sequencing Center for Infectious Disease"/>
            <person name="Wu L."/>
            <person name="Ma J."/>
        </authorList>
    </citation>
    <scope>NUCLEOTIDE SEQUENCE [LARGE SCALE GENOMIC DNA]</scope>
    <source>
        <strain evidence="3">KCTC 52165</strain>
    </source>
</reference>
<accession>A0ABV7K8W1</accession>
<name>A0ABV7K8W1_9HYPH</name>
<evidence type="ECO:0000256" key="1">
    <source>
        <dbReference type="SAM" id="MobiDB-lite"/>
    </source>
</evidence>
<evidence type="ECO:0000313" key="2">
    <source>
        <dbReference type="EMBL" id="MFC3204788.1"/>
    </source>
</evidence>
<dbReference type="RefSeq" id="WP_378217584.1">
    <property type="nucleotide sequence ID" value="NZ_JBHRTK010000001.1"/>
</dbReference>
<evidence type="ECO:0000313" key="3">
    <source>
        <dbReference type="Proteomes" id="UP001595583"/>
    </source>
</evidence>
<protein>
    <recommendedName>
        <fullName evidence="4">Transcriptional regulator</fullName>
    </recommendedName>
</protein>
<dbReference type="Proteomes" id="UP001595583">
    <property type="component" value="Unassembled WGS sequence"/>
</dbReference>
<gene>
    <name evidence="2" type="ORF">ACFOHJ_01030</name>
</gene>
<proteinExistence type="predicted"/>
<comment type="caution">
    <text evidence="2">The sequence shown here is derived from an EMBL/GenBank/DDBJ whole genome shotgun (WGS) entry which is preliminary data.</text>
</comment>
<evidence type="ECO:0008006" key="4">
    <source>
        <dbReference type="Google" id="ProtNLM"/>
    </source>
</evidence>
<sequence length="73" mass="8511">MIQRIKNSTDETVAQTLKQERMDRDAKTRRLRELRLERDRQAATESADDAATSEKKKTRSTEHSPKRKKPASK</sequence>
<feature type="compositionally biased region" description="Basic and acidic residues" evidence="1">
    <location>
        <begin position="52"/>
        <end position="64"/>
    </location>
</feature>
<organism evidence="2 3">
    <name type="scientific">Aquamicrobium soli</name>
    <dbReference type="NCBI Taxonomy" id="1811518"/>
    <lineage>
        <taxon>Bacteria</taxon>
        <taxon>Pseudomonadati</taxon>
        <taxon>Pseudomonadota</taxon>
        <taxon>Alphaproteobacteria</taxon>
        <taxon>Hyphomicrobiales</taxon>
        <taxon>Phyllobacteriaceae</taxon>
        <taxon>Aquamicrobium</taxon>
    </lineage>
</organism>